<evidence type="ECO:0000256" key="1">
    <source>
        <dbReference type="ARBA" id="ARBA00022553"/>
    </source>
</evidence>
<evidence type="ECO:0000313" key="4">
    <source>
        <dbReference type="EMBL" id="KKU76524.1"/>
    </source>
</evidence>
<accession>A0A0G1T3Z4</accession>
<dbReference type="InterPro" id="IPR050595">
    <property type="entry name" value="Bact_response_regulator"/>
</dbReference>
<dbReference type="InterPro" id="IPR001789">
    <property type="entry name" value="Sig_transdc_resp-reg_receiver"/>
</dbReference>
<gene>
    <name evidence="4" type="ORF">UY02_C0018G0005</name>
</gene>
<dbReference type="SMART" id="SM00448">
    <property type="entry name" value="REC"/>
    <property type="match status" value="1"/>
</dbReference>
<reference evidence="4 5" key="1">
    <citation type="journal article" date="2015" name="Nature">
        <title>rRNA introns, odd ribosomes, and small enigmatic genomes across a large radiation of phyla.</title>
        <authorList>
            <person name="Brown C.T."/>
            <person name="Hug L.A."/>
            <person name="Thomas B.C."/>
            <person name="Sharon I."/>
            <person name="Castelle C.J."/>
            <person name="Singh A."/>
            <person name="Wilkins M.J."/>
            <person name="Williams K.H."/>
            <person name="Banfield J.F."/>
        </authorList>
    </citation>
    <scope>NUCLEOTIDE SEQUENCE [LARGE SCALE GENOMIC DNA]</scope>
</reference>
<protein>
    <submittedName>
        <fullName evidence="4">Two component transcriptional regulator, winged helix family</fullName>
    </submittedName>
</protein>
<sequence length="127" mass="14351">MADRTKILLVDDDEFLLDMYSVKFKETGYEVDIASSGDEALEKIKRNPYPVILLDVVMPGLDGFEVLSQMRKDGLAKDSVVIILSNLGQKEDIERGLALGAHDYIIKAHFTPREVVEKIQYHLGKKK</sequence>
<dbReference type="AlphaFoldDB" id="A0A0G1T3Z4"/>
<evidence type="ECO:0000259" key="3">
    <source>
        <dbReference type="PROSITE" id="PS50110"/>
    </source>
</evidence>
<proteinExistence type="predicted"/>
<dbReference type="Pfam" id="PF00072">
    <property type="entry name" value="Response_reg"/>
    <property type="match status" value="1"/>
</dbReference>
<comment type="caution">
    <text evidence="4">The sequence shown here is derived from an EMBL/GenBank/DDBJ whole genome shotgun (WGS) entry which is preliminary data.</text>
</comment>
<dbReference type="GO" id="GO:0000160">
    <property type="term" value="P:phosphorelay signal transduction system"/>
    <property type="evidence" value="ECO:0007669"/>
    <property type="project" value="InterPro"/>
</dbReference>
<dbReference type="InterPro" id="IPR011006">
    <property type="entry name" value="CheY-like_superfamily"/>
</dbReference>
<dbReference type="CDD" id="cd17574">
    <property type="entry name" value="REC_OmpR"/>
    <property type="match status" value="1"/>
</dbReference>
<dbReference type="PROSITE" id="PS50110">
    <property type="entry name" value="RESPONSE_REGULATORY"/>
    <property type="match status" value="1"/>
</dbReference>
<dbReference type="PANTHER" id="PTHR44591">
    <property type="entry name" value="STRESS RESPONSE REGULATOR PROTEIN 1"/>
    <property type="match status" value="1"/>
</dbReference>
<dbReference type="EMBL" id="LCOK01000018">
    <property type="protein sequence ID" value="KKU76524.1"/>
    <property type="molecule type" value="Genomic_DNA"/>
</dbReference>
<feature type="domain" description="Response regulatory" evidence="3">
    <location>
        <begin position="6"/>
        <end position="122"/>
    </location>
</feature>
<dbReference type="SUPFAM" id="SSF52172">
    <property type="entry name" value="CheY-like"/>
    <property type="match status" value="1"/>
</dbReference>
<organism evidence="4 5">
    <name type="scientific">Candidatus Giovannonibacteria bacterium GW2011_GWB1_47_6b</name>
    <dbReference type="NCBI Taxonomy" id="1618655"/>
    <lineage>
        <taxon>Bacteria</taxon>
        <taxon>Candidatus Giovannoniibacteriota</taxon>
    </lineage>
</organism>
<name>A0A0G1T3Z4_9BACT</name>
<feature type="modified residue" description="4-aspartylphosphate" evidence="2">
    <location>
        <position position="55"/>
    </location>
</feature>
<dbReference type="Proteomes" id="UP000034682">
    <property type="component" value="Unassembled WGS sequence"/>
</dbReference>
<dbReference type="Gene3D" id="3.40.50.2300">
    <property type="match status" value="1"/>
</dbReference>
<keyword evidence="1 2" id="KW-0597">Phosphoprotein</keyword>
<evidence type="ECO:0000313" key="5">
    <source>
        <dbReference type="Proteomes" id="UP000034682"/>
    </source>
</evidence>
<evidence type="ECO:0000256" key="2">
    <source>
        <dbReference type="PROSITE-ProRule" id="PRU00169"/>
    </source>
</evidence>
<dbReference type="PANTHER" id="PTHR44591:SF3">
    <property type="entry name" value="RESPONSE REGULATORY DOMAIN-CONTAINING PROTEIN"/>
    <property type="match status" value="1"/>
</dbReference>